<dbReference type="PANTHER" id="PTHR38050">
    <property type="match status" value="1"/>
</dbReference>
<reference evidence="9 10" key="1">
    <citation type="submission" date="2019-02" db="EMBL/GenBank/DDBJ databases">
        <title>Deep-cultivation of Planctomycetes and their phenomic and genomic characterization uncovers novel biology.</title>
        <authorList>
            <person name="Wiegand S."/>
            <person name="Jogler M."/>
            <person name="Boedeker C."/>
            <person name="Pinto D."/>
            <person name="Vollmers J."/>
            <person name="Rivas-Marin E."/>
            <person name="Kohn T."/>
            <person name="Peeters S.H."/>
            <person name="Heuer A."/>
            <person name="Rast P."/>
            <person name="Oberbeckmann S."/>
            <person name="Bunk B."/>
            <person name="Jeske O."/>
            <person name="Meyerdierks A."/>
            <person name="Storesund J.E."/>
            <person name="Kallscheuer N."/>
            <person name="Luecker S."/>
            <person name="Lage O.M."/>
            <person name="Pohl T."/>
            <person name="Merkel B.J."/>
            <person name="Hornburger P."/>
            <person name="Mueller R.-W."/>
            <person name="Bruemmer F."/>
            <person name="Labrenz M."/>
            <person name="Spormann A.M."/>
            <person name="Op den Camp H."/>
            <person name="Overmann J."/>
            <person name="Amann R."/>
            <person name="Jetten M.S.M."/>
            <person name="Mascher T."/>
            <person name="Medema M.H."/>
            <person name="Devos D.P."/>
            <person name="Kaster A.-K."/>
            <person name="Ovreas L."/>
            <person name="Rohde M."/>
            <person name="Galperin M.Y."/>
            <person name="Jogler C."/>
        </authorList>
    </citation>
    <scope>NUCLEOTIDE SEQUENCE [LARGE SCALE GENOMIC DNA]</scope>
    <source>
        <strain evidence="9 10">Pan44</strain>
    </source>
</reference>
<comment type="subcellular location">
    <subcellularLocation>
        <location evidence="1">Secreted</location>
    </subcellularLocation>
</comment>
<dbReference type="GO" id="GO:0006508">
    <property type="term" value="P:proteolysis"/>
    <property type="evidence" value="ECO:0007669"/>
    <property type="project" value="InterPro"/>
</dbReference>
<dbReference type="InParanoid" id="A0A517SIN9"/>
<keyword evidence="6" id="KW-0119">Carbohydrate metabolism</keyword>
<dbReference type="GO" id="GO:0008236">
    <property type="term" value="F:serine-type peptidase activity"/>
    <property type="evidence" value="ECO:0007669"/>
    <property type="project" value="InterPro"/>
</dbReference>
<dbReference type="InterPro" id="IPR043595">
    <property type="entry name" value="FaeB/C/D"/>
</dbReference>
<dbReference type="GO" id="GO:0045493">
    <property type="term" value="P:xylan catabolic process"/>
    <property type="evidence" value="ECO:0007669"/>
    <property type="project" value="UniProtKB-KW"/>
</dbReference>
<evidence type="ECO:0000259" key="8">
    <source>
        <dbReference type="Pfam" id="PF00326"/>
    </source>
</evidence>
<dbReference type="KEGG" id="ccos:Pan44_40340"/>
<dbReference type="InterPro" id="IPR029058">
    <property type="entry name" value="AB_hydrolase_fold"/>
</dbReference>
<keyword evidence="3" id="KW-0858">Xylan degradation</keyword>
<evidence type="ECO:0000256" key="1">
    <source>
        <dbReference type="ARBA" id="ARBA00004613"/>
    </source>
</evidence>
<name>A0A517SIN9_9PLAN</name>
<evidence type="ECO:0000256" key="5">
    <source>
        <dbReference type="ARBA" id="ARBA00022801"/>
    </source>
</evidence>
<dbReference type="GO" id="GO:0030600">
    <property type="term" value="F:feruloyl esterase activity"/>
    <property type="evidence" value="ECO:0007669"/>
    <property type="project" value="InterPro"/>
</dbReference>
<evidence type="ECO:0000256" key="7">
    <source>
        <dbReference type="ARBA" id="ARBA00023326"/>
    </source>
</evidence>
<protein>
    <submittedName>
        <fullName evidence="9">Alpha/beta hydrolase family protein</fullName>
    </submittedName>
</protein>
<dbReference type="RefSeq" id="WP_145032634.1">
    <property type="nucleotide sequence ID" value="NZ_CP036271.1"/>
</dbReference>
<dbReference type="PANTHER" id="PTHR38050:SF2">
    <property type="entry name" value="FERULOYL ESTERASE C-RELATED"/>
    <property type="match status" value="1"/>
</dbReference>
<keyword evidence="7" id="KW-0624">Polysaccharide degradation</keyword>
<sequence>MTPLFLVLVLAADPNLAAVELQVDGVTREALIAIPEGASSAKPAPVVFAFHGHGGTMRNAARTFAFEKAWPDAVVVYMQGLKTATLRDPAGERPGWQNLPGQQGDRDVKAFDAFLAHVKSKTSIDDNRIYATGHSNGGGFTYALWGARPDLFAAIAPSSANPPLSNSLKPLPVFQVTGKTDAIVSYAGQTRTVDAVRRINRCEETGKSWATDCTEYPSPSGKPVIWMVHDGGHKYSADAPALIVRFFKEQTRKPAAANAGTTSTP</sequence>
<dbReference type="InterPro" id="IPR001375">
    <property type="entry name" value="Peptidase_S9_cat"/>
</dbReference>
<dbReference type="OrthoDB" id="9764953at2"/>
<dbReference type="GO" id="GO:0005576">
    <property type="term" value="C:extracellular region"/>
    <property type="evidence" value="ECO:0007669"/>
    <property type="project" value="UniProtKB-SubCell"/>
</dbReference>
<evidence type="ECO:0000256" key="6">
    <source>
        <dbReference type="ARBA" id="ARBA00023277"/>
    </source>
</evidence>
<keyword evidence="10" id="KW-1185">Reference proteome</keyword>
<organism evidence="9 10">
    <name type="scientific">Caulifigura coniformis</name>
    <dbReference type="NCBI Taxonomy" id="2527983"/>
    <lineage>
        <taxon>Bacteria</taxon>
        <taxon>Pseudomonadati</taxon>
        <taxon>Planctomycetota</taxon>
        <taxon>Planctomycetia</taxon>
        <taxon>Planctomycetales</taxon>
        <taxon>Planctomycetaceae</taxon>
        <taxon>Caulifigura</taxon>
    </lineage>
</organism>
<keyword evidence="4" id="KW-0732">Signal</keyword>
<evidence type="ECO:0000256" key="4">
    <source>
        <dbReference type="ARBA" id="ARBA00022729"/>
    </source>
</evidence>
<keyword evidence="2" id="KW-0964">Secreted</keyword>
<dbReference type="EMBL" id="CP036271">
    <property type="protein sequence ID" value="QDT55985.1"/>
    <property type="molecule type" value="Genomic_DNA"/>
</dbReference>
<evidence type="ECO:0000313" key="9">
    <source>
        <dbReference type="EMBL" id="QDT55985.1"/>
    </source>
</evidence>
<dbReference type="SUPFAM" id="SSF53474">
    <property type="entry name" value="alpha/beta-Hydrolases"/>
    <property type="match status" value="1"/>
</dbReference>
<proteinExistence type="predicted"/>
<feature type="domain" description="Peptidase S9 prolyl oligopeptidase catalytic" evidence="8">
    <location>
        <begin position="99"/>
        <end position="158"/>
    </location>
</feature>
<dbReference type="Gene3D" id="3.40.50.1820">
    <property type="entry name" value="alpha/beta hydrolase"/>
    <property type="match status" value="1"/>
</dbReference>
<evidence type="ECO:0000256" key="2">
    <source>
        <dbReference type="ARBA" id="ARBA00022525"/>
    </source>
</evidence>
<evidence type="ECO:0000313" key="10">
    <source>
        <dbReference type="Proteomes" id="UP000315700"/>
    </source>
</evidence>
<dbReference type="Pfam" id="PF00326">
    <property type="entry name" value="Peptidase_S9"/>
    <property type="match status" value="1"/>
</dbReference>
<dbReference type="AlphaFoldDB" id="A0A517SIN9"/>
<dbReference type="Proteomes" id="UP000315700">
    <property type="component" value="Chromosome"/>
</dbReference>
<evidence type="ECO:0000256" key="3">
    <source>
        <dbReference type="ARBA" id="ARBA00022651"/>
    </source>
</evidence>
<accession>A0A517SIN9</accession>
<gene>
    <name evidence="9" type="ORF">Pan44_40340</name>
</gene>
<keyword evidence="5 9" id="KW-0378">Hydrolase</keyword>